<dbReference type="OrthoDB" id="9954946at2"/>
<comment type="caution">
    <text evidence="1">The sequence shown here is derived from an EMBL/GenBank/DDBJ whole genome shotgun (WGS) entry which is preliminary data.</text>
</comment>
<organism evidence="1 2">
    <name type="scientific">Heyndrickxia camelliae</name>
    <dbReference type="NCBI Taxonomy" id="1707093"/>
    <lineage>
        <taxon>Bacteria</taxon>
        <taxon>Bacillati</taxon>
        <taxon>Bacillota</taxon>
        <taxon>Bacilli</taxon>
        <taxon>Bacillales</taxon>
        <taxon>Bacillaceae</taxon>
        <taxon>Heyndrickxia</taxon>
    </lineage>
</organism>
<keyword evidence="2" id="KW-1185">Reference proteome</keyword>
<reference evidence="1 2" key="1">
    <citation type="submission" date="2017-11" db="EMBL/GenBank/DDBJ databases">
        <title>Bacillus camelliae sp. nov., isolated from pu'er tea.</title>
        <authorList>
            <person name="Niu L."/>
        </authorList>
    </citation>
    <scope>NUCLEOTIDE SEQUENCE [LARGE SCALE GENOMIC DNA]</scope>
    <source>
        <strain evidence="1 2">7578-1</strain>
    </source>
</reference>
<dbReference type="AlphaFoldDB" id="A0A2N3LFB2"/>
<protein>
    <submittedName>
        <fullName evidence="1">Uncharacterized protein</fullName>
    </submittedName>
</protein>
<dbReference type="EMBL" id="PIQO01000020">
    <property type="protein sequence ID" value="PKR83306.1"/>
    <property type="molecule type" value="Genomic_DNA"/>
</dbReference>
<evidence type="ECO:0000313" key="2">
    <source>
        <dbReference type="Proteomes" id="UP000233440"/>
    </source>
</evidence>
<evidence type="ECO:0000313" key="1">
    <source>
        <dbReference type="EMBL" id="PKR83306.1"/>
    </source>
</evidence>
<name>A0A2N3LFB2_9BACI</name>
<accession>A0A2N3LFB2</accession>
<dbReference type="RefSeq" id="WP_101356001.1">
    <property type="nucleotide sequence ID" value="NZ_PIQO01000020.1"/>
</dbReference>
<proteinExistence type="predicted"/>
<gene>
    <name evidence="1" type="ORF">CWO92_20115</name>
</gene>
<dbReference type="Proteomes" id="UP000233440">
    <property type="component" value="Unassembled WGS sequence"/>
</dbReference>
<sequence length="69" mass="8032">MDNQTFKDNPSGNQDNIMEKVNESFENMAKEIRSDVHQDNQTSQQSNQNIINTIDELAEEFNSSNPWRD</sequence>